<keyword evidence="1" id="KW-0472">Membrane</keyword>
<evidence type="ECO:0000313" key="3">
    <source>
        <dbReference type="Proteomes" id="UP000324646"/>
    </source>
</evidence>
<accession>A0A5C0SB25</accession>
<dbReference type="OrthoDB" id="5198189at2"/>
<keyword evidence="3" id="KW-1185">Reference proteome</keyword>
<feature type="transmembrane region" description="Helical" evidence="1">
    <location>
        <begin position="124"/>
        <end position="141"/>
    </location>
</feature>
<feature type="transmembrane region" description="Helical" evidence="1">
    <location>
        <begin position="6"/>
        <end position="23"/>
    </location>
</feature>
<feature type="transmembrane region" description="Helical" evidence="1">
    <location>
        <begin position="148"/>
        <end position="173"/>
    </location>
</feature>
<evidence type="ECO:0000256" key="1">
    <source>
        <dbReference type="SAM" id="Phobius"/>
    </source>
</evidence>
<dbReference type="Proteomes" id="UP000324646">
    <property type="component" value="Chromosome"/>
</dbReference>
<reference evidence="2 3" key="1">
    <citation type="submission" date="2019-07" db="EMBL/GenBank/DDBJ databases">
        <title>Complete genome of Crassaminicella thermophila SY095.</title>
        <authorList>
            <person name="Li X."/>
        </authorList>
    </citation>
    <scope>NUCLEOTIDE SEQUENCE [LARGE SCALE GENOMIC DNA]</scope>
    <source>
        <strain evidence="2 3">SY095</strain>
    </source>
</reference>
<proteinExistence type="predicted"/>
<keyword evidence="1" id="KW-0812">Transmembrane</keyword>
<sequence>MKVKSITFIIIMIALLLGISIIPENPLFHVNWALFSAIIIGLAMLTFFWRFERSGINAKEVALIATMASLAGIARVPFAAIMSLQPTTFMVMITGYVFGTQIGFMVGAVAALVSNFFIGQGPWTPWQMFCWGMCGVLAALLSKRCKNLNLIFFTVLTGICGYLFGWVMNIWHWVGFVYPLTLKTFLATYAASFPFDTLHALGNVVFSILFGKSFYQVLVRFKKRISVTYTMIRDTNKKTC</sequence>
<dbReference type="KEGG" id="crs:FQB35_02825"/>
<organism evidence="2 3">
    <name type="scientific">Crassaminicella thermophila</name>
    <dbReference type="NCBI Taxonomy" id="2599308"/>
    <lineage>
        <taxon>Bacteria</taxon>
        <taxon>Bacillati</taxon>
        <taxon>Bacillota</taxon>
        <taxon>Clostridia</taxon>
        <taxon>Eubacteriales</taxon>
        <taxon>Clostridiaceae</taxon>
        <taxon>Crassaminicella</taxon>
    </lineage>
</organism>
<name>A0A5C0SB25_CRATE</name>
<dbReference type="Gene3D" id="1.10.1760.20">
    <property type="match status" value="1"/>
</dbReference>
<feature type="transmembrane region" description="Helical" evidence="1">
    <location>
        <begin position="61"/>
        <end position="84"/>
    </location>
</feature>
<dbReference type="AlphaFoldDB" id="A0A5C0SB25"/>
<gene>
    <name evidence="2" type="ORF">FQB35_02825</name>
</gene>
<feature type="transmembrane region" description="Helical" evidence="1">
    <location>
        <begin position="30"/>
        <end position="49"/>
    </location>
</feature>
<dbReference type="InterPro" id="IPR017196">
    <property type="entry name" value="ECF_substrate-spec_UCP037395"/>
</dbReference>
<evidence type="ECO:0000313" key="2">
    <source>
        <dbReference type="EMBL" id="QEK11391.1"/>
    </source>
</evidence>
<dbReference type="Pfam" id="PF07155">
    <property type="entry name" value="ECF-ribofla_trS"/>
    <property type="match status" value="1"/>
</dbReference>
<dbReference type="RefSeq" id="WP_148808496.1">
    <property type="nucleotide sequence ID" value="NZ_CP042243.1"/>
</dbReference>
<feature type="transmembrane region" description="Helical" evidence="1">
    <location>
        <begin position="193"/>
        <end position="215"/>
    </location>
</feature>
<dbReference type="EMBL" id="CP042243">
    <property type="protein sequence ID" value="QEK11391.1"/>
    <property type="molecule type" value="Genomic_DNA"/>
</dbReference>
<dbReference type="GO" id="GO:0016020">
    <property type="term" value="C:membrane"/>
    <property type="evidence" value="ECO:0007669"/>
    <property type="project" value="InterPro"/>
</dbReference>
<feature type="transmembrane region" description="Helical" evidence="1">
    <location>
        <begin position="96"/>
        <end position="118"/>
    </location>
</feature>
<dbReference type="InterPro" id="IPR009825">
    <property type="entry name" value="ECF_substrate-spec-like"/>
</dbReference>
<keyword evidence="1" id="KW-1133">Transmembrane helix</keyword>
<protein>
    <submittedName>
        <fullName evidence="2">ECF transporter S component</fullName>
    </submittedName>
</protein>
<dbReference type="PIRSF" id="PIRSF037395">
    <property type="entry name" value="UCP037395_ABCper"/>
    <property type="match status" value="1"/>
</dbReference>